<dbReference type="Pfam" id="PF21788">
    <property type="entry name" value="TNP-like_GBD"/>
    <property type="match status" value="1"/>
</dbReference>
<evidence type="ECO:0000256" key="4">
    <source>
        <dbReference type="ARBA" id="ARBA00023125"/>
    </source>
</evidence>
<dbReference type="PANTHER" id="PTHR47696:SF2">
    <property type="entry name" value="PROVISIONAL ORTHOLOG OF THAP DOMAIN CONTAINING 1"/>
    <property type="match status" value="1"/>
</dbReference>
<name>A0AAN8G3W7_PATCE</name>
<dbReference type="EMBL" id="JAZGQO010000018">
    <property type="protein sequence ID" value="KAK6167116.1"/>
    <property type="molecule type" value="Genomic_DNA"/>
</dbReference>
<dbReference type="PROSITE" id="PS50950">
    <property type="entry name" value="ZF_THAP"/>
    <property type="match status" value="1"/>
</dbReference>
<sequence>MASVDRAKDNRTFTFSVSTKGTQCFAINCSNYQNPTSKLNGVTFHRFPNKQKELHKYLIWERNCRRRDKKPSIRSLLCSDHFNNDCMDRTGQTVRLKSDAVPTNFNVPEHLQTVSFCERRSDNSKRARLEDLEAVIYDEPTHVSNSDILYHKKDHPYALDIEMVKDKIVYLETRVQDLQKKARNATIREGRAKATCKLHIQKLKNQNLINAELETKLAAYQDIPLDLFHKPHGEYTEEQRNFSLTLHLYSPKAYEFLRTVLPLPAGRSLRRWLENIEAEPGISTCMINTLIKKKDENPDEYTHCSLMLDAMAIRKQVTYDSHAGKLVGFVDLGTGIDETDEAKEALVFMLVGIKSKWKAPVAYYLSKGLQAEVQAELLVGCIEKLSECGFVIHSVTMDGHASNISMCHLLGCNFEYHQQDPKPFFQLPGITNRIWVVMDACHMVKLIRNALEAYGTLMSAKGAIKWDHIRQLNEVQEEIGLRLGNRLSANHLAFKQQIMKVSLAVQTLSNSVARALETAEELGVQGFHLCEQTIEFIEVIDRLFDILNSRSPYGKGYKKPLTPHNIQYIMEFLF</sequence>
<proteinExistence type="predicted"/>
<feature type="domain" description="THAP-type" evidence="7">
    <location>
        <begin position="20"/>
        <end position="105"/>
    </location>
</feature>
<dbReference type="InterPro" id="IPR026521">
    <property type="entry name" value="THAP2"/>
</dbReference>
<dbReference type="SMART" id="SM00692">
    <property type="entry name" value="DM3"/>
    <property type="match status" value="1"/>
</dbReference>
<dbReference type="InterPro" id="IPR021896">
    <property type="entry name" value="THAP9-like_HTH"/>
</dbReference>
<dbReference type="PANTHER" id="PTHR47696">
    <property type="entry name" value="THAP DOMAIN-CONTAINING PROTEIN 2"/>
    <property type="match status" value="1"/>
</dbReference>
<evidence type="ECO:0000313" key="8">
    <source>
        <dbReference type="EMBL" id="KAK6167116.1"/>
    </source>
</evidence>
<keyword evidence="9" id="KW-1185">Reference proteome</keyword>
<dbReference type="Pfam" id="PF21787">
    <property type="entry name" value="TNP-like_RNaseH_N"/>
    <property type="match status" value="1"/>
</dbReference>
<keyword evidence="4 5" id="KW-0238">DNA-binding</keyword>
<dbReference type="InterPro" id="IPR006612">
    <property type="entry name" value="THAP_Znf"/>
</dbReference>
<accession>A0AAN8G3W7</accession>
<evidence type="ECO:0000256" key="1">
    <source>
        <dbReference type="ARBA" id="ARBA00022723"/>
    </source>
</evidence>
<evidence type="ECO:0000256" key="6">
    <source>
        <dbReference type="SAM" id="Coils"/>
    </source>
</evidence>
<dbReference type="SMART" id="SM00980">
    <property type="entry name" value="THAP"/>
    <property type="match status" value="1"/>
</dbReference>
<keyword evidence="2 5" id="KW-0863">Zinc-finger</keyword>
<dbReference type="GO" id="GO:0008270">
    <property type="term" value="F:zinc ion binding"/>
    <property type="evidence" value="ECO:0007669"/>
    <property type="project" value="UniProtKB-KW"/>
</dbReference>
<dbReference type="Pfam" id="PF12017">
    <property type="entry name" value="Tnp_P_element"/>
    <property type="match status" value="1"/>
</dbReference>
<organism evidence="8 9">
    <name type="scientific">Patella caerulea</name>
    <name type="common">Rayed Mediterranean limpet</name>
    <dbReference type="NCBI Taxonomy" id="87958"/>
    <lineage>
        <taxon>Eukaryota</taxon>
        <taxon>Metazoa</taxon>
        <taxon>Spiralia</taxon>
        <taxon>Lophotrochozoa</taxon>
        <taxon>Mollusca</taxon>
        <taxon>Gastropoda</taxon>
        <taxon>Patellogastropoda</taxon>
        <taxon>Patelloidea</taxon>
        <taxon>Patellidae</taxon>
        <taxon>Patella</taxon>
    </lineage>
</organism>
<dbReference type="Pfam" id="PF05485">
    <property type="entry name" value="THAP"/>
    <property type="match status" value="1"/>
</dbReference>
<evidence type="ECO:0000256" key="5">
    <source>
        <dbReference type="PROSITE-ProRule" id="PRU00309"/>
    </source>
</evidence>
<keyword evidence="3" id="KW-0862">Zinc</keyword>
<dbReference type="AlphaFoldDB" id="A0AAN8G3W7"/>
<comment type="caution">
    <text evidence="8">The sequence shown here is derived from an EMBL/GenBank/DDBJ whole genome shotgun (WGS) entry which is preliminary data.</text>
</comment>
<gene>
    <name evidence="8" type="ORF">SNE40_021216</name>
</gene>
<dbReference type="GO" id="GO:0003677">
    <property type="term" value="F:DNA binding"/>
    <property type="evidence" value="ECO:0007669"/>
    <property type="project" value="UniProtKB-UniRule"/>
</dbReference>
<keyword evidence="1" id="KW-0479">Metal-binding</keyword>
<feature type="coiled-coil region" evidence="6">
    <location>
        <begin position="161"/>
        <end position="223"/>
    </location>
</feature>
<dbReference type="InterPro" id="IPR048366">
    <property type="entry name" value="TNP-like_GBD"/>
</dbReference>
<evidence type="ECO:0000256" key="2">
    <source>
        <dbReference type="ARBA" id="ARBA00022771"/>
    </source>
</evidence>
<dbReference type="Proteomes" id="UP001347796">
    <property type="component" value="Unassembled WGS sequence"/>
</dbReference>
<dbReference type="InterPro" id="IPR048365">
    <property type="entry name" value="TNP-like_RNaseH_N"/>
</dbReference>
<evidence type="ECO:0000256" key="3">
    <source>
        <dbReference type="ARBA" id="ARBA00022833"/>
    </source>
</evidence>
<evidence type="ECO:0000259" key="7">
    <source>
        <dbReference type="PROSITE" id="PS50950"/>
    </source>
</evidence>
<keyword evidence="6" id="KW-0175">Coiled coil</keyword>
<dbReference type="SUPFAM" id="SSF57716">
    <property type="entry name" value="Glucocorticoid receptor-like (DNA-binding domain)"/>
    <property type="match status" value="1"/>
</dbReference>
<protein>
    <recommendedName>
        <fullName evidence="7">THAP-type domain-containing protein</fullName>
    </recommendedName>
</protein>
<reference evidence="8 9" key="1">
    <citation type="submission" date="2024-01" db="EMBL/GenBank/DDBJ databases">
        <title>The genome of the rayed Mediterranean limpet Patella caerulea (Linnaeus, 1758).</title>
        <authorList>
            <person name="Anh-Thu Weber A."/>
            <person name="Halstead-Nussloch G."/>
        </authorList>
    </citation>
    <scope>NUCLEOTIDE SEQUENCE [LARGE SCALE GENOMIC DNA]</scope>
    <source>
        <strain evidence="8">AATW-2023a</strain>
        <tissue evidence="8">Whole specimen</tissue>
    </source>
</reference>
<evidence type="ECO:0000313" key="9">
    <source>
        <dbReference type="Proteomes" id="UP001347796"/>
    </source>
</evidence>